<dbReference type="EMBL" id="FQXT01000002">
    <property type="protein sequence ID" value="SHH79103.1"/>
    <property type="molecule type" value="Genomic_DNA"/>
</dbReference>
<dbReference type="InterPro" id="IPR001296">
    <property type="entry name" value="Glyco_trans_1"/>
</dbReference>
<dbReference type="Pfam" id="PF13439">
    <property type="entry name" value="Glyco_transf_4"/>
    <property type="match status" value="1"/>
</dbReference>
<sequence length="387" mass="43944">MALDNGLIEFMMLSCYPSKALKHPKLLLMSTLKIVHIVEALGGGVYTYFKNLTQVLCEAPDLEVTVIYSGNRDEINNDQVAADFHPKTRLICISMHREIRFKEDFKAFKALKTTLKQIEPDVLHLHSSKSGILGRFAYLFSPRLKAKLFYTPHGFSFLRKDISSIKRHLFFSIEFLSQKLTGGTLIACGDTELRYAKKIGPALLVRNGIQQLGLTNFEKQHRPQIKCIGTLGRITYARNPAYFNQLALNHPELEFLWIGDGELRHQLTAPNIFITGWFNNYEQGLQKLEALDLYLQTSLWEGLPIAILEASAREIPIVATNIIGNKDIVADGKTGFLFDAEHEFDQILQKSKNQSTRIVLGNAAKKRTAILFNSEVNFEKLIRLYRA</sequence>
<evidence type="ECO:0000313" key="5">
    <source>
        <dbReference type="Proteomes" id="UP000184240"/>
    </source>
</evidence>
<evidence type="ECO:0000259" key="2">
    <source>
        <dbReference type="Pfam" id="PF13439"/>
    </source>
</evidence>
<gene>
    <name evidence="3" type="ORF">DSM01_217</name>
    <name evidence="4" type="ORF">SAMN04487999_0924</name>
</gene>
<evidence type="ECO:0000259" key="1">
    <source>
        <dbReference type="Pfam" id="PF00534"/>
    </source>
</evidence>
<protein>
    <submittedName>
        <fullName evidence="4">Uncharacterized protein</fullName>
    </submittedName>
</protein>
<dbReference type="Proteomes" id="UP000184240">
    <property type="component" value="Unassembled WGS sequence"/>
</dbReference>
<name>A0A1M5VVY1_9FLAO</name>
<evidence type="ECO:0000313" key="3">
    <source>
        <dbReference type="EMBL" id="RXG31081.1"/>
    </source>
</evidence>
<keyword evidence="6" id="KW-1185">Reference proteome</keyword>
<dbReference type="GO" id="GO:0016757">
    <property type="term" value="F:glycosyltransferase activity"/>
    <property type="evidence" value="ECO:0007669"/>
    <property type="project" value="UniProtKB-ARBA"/>
</dbReference>
<dbReference type="Gene3D" id="3.40.50.2000">
    <property type="entry name" value="Glycogen Phosphorylase B"/>
    <property type="match status" value="2"/>
</dbReference>
<dbReference type="PANTHER" id="PTHR45947">
    <property type="entry name" value="SULFOQUINOVOSYL TRANSFERASE SQD2"/>
    <property type="match status" value="1"/>
</dbReference>
<dbReference type="InterPro" id="IPR028098">
    <property type="entry name" value="Glyco_trans_4-like_N"/>
</dbReference>
<evidence type="ECO:0000313" key="6">
    <source>
        <dbReference type="Proteomes" id="UP000290037"/>
    </source>
</evidence>
<dbReference type="STRING" id="573501.SAMN04487999_0924"/>
<reference evidence="5" key="1">
    <citation type="submission" date="2016-11" db="EMBL/GenBank/DDBJ databases">
        <authorList>
            <person name="Varghese N."/>
            <person name="Submissions S."/>
        </authorList>
    </citation>
    <scope>NUCLEOTIDE SEQUENCE [LARGE SCALE GENOMIC DNA]</scope>
    <source>
        <strain evidence="5">DSM 19859</strain>
    </source>
</reference>
<dbReference type="Proteomes" id="UP000290037">
    <property type="component" value="Unassembled WGS sequence"/>
</dbReference>
<feature type="domain" description="Glycosyltransferase subfamily 4-like N-terminal" evidence="2">
    <location>
        <begin position="43"/>
        <end position="167"/>
    </location>
</feature>
<proteinExistence type="predicted"/>
<accession>A0A1M5VVY1</accession>
<organism evidence="4 5">
    <name type="scientific">Leeuwenhoekiella palythoae</name>
    <dbReference type="NCBI Taxonomy" id="573501"/>
    <lineage>
        <taxon>Bacteria</taxon>
        <taxon>Pseudomonadati</taxon>
        <taxon>Bacteroidota</taxon>
        <taxon>Flavobacteriia</taxon>
        <taxon>Flavobacteriales</taxon>
        <taxon>Flavobacteriaceae</taxon>
        <taxon>Leeuwenhoekiella</taxon>
    </lineage>
</organism>
<dbReference type="EMBL" id="QOVN01000001">
    <property type="protein sequence ID" value="RXG31081.1"/>
    <property type="molecule type" value="Genomic_DNA"/>
</dbReference>
<feature type="domain" description="Glycosyl transferase family 1" evidence="1">
    <location>
        <begin position="227"/>
        <end position="366"/>
    </location>
</feature>
<dbReference type="SUPFAM" id="SSF53756">
    <property type="entry name" value="UDP-Glycosyltransferase/glycogen phosphorylase"/>
    <property type="match status" value="1"/>
</dbReference>
<dbReference type="OrthoDB" id="9806653at2"/>
<reference evidence="4" key="2">
    <citation type="submission" date="2016-11" db="EMBL/GenBank/DDBJ databases">
        <authorList>
            <person name="Jaros S."/>
            <person name="Januszkiewicz K."/>
            <person name="Wedrychowicz H."/>
        </authorList>
    </citation>
    <scope>NUCLEOTIDE SEQUENCE [LARGE SCALE GENOMIC DNA]</scope>
    <source>
        <strain evidence="4">DSM 19859</strain>
    </source>
</reference>
<evidence type="ECO:0000313" key="4">
    <source>
        <dbReference type="EMBL" id="SHH79103.1"/>
    </source>
</evidence>
<dbReference type="InterPro" id="IPR050194">
    <property type="entry name" value="Glycosyltransferase_grp1"/>
</dbReference>
<dbReference type="Pfam" id="PF00534">
    <property type="entry name" value="Glycos_transf_1"/>
    <property type="match status" value="1"/>
</dbReference>
<dbReference type="PANTHER" id="PTHR45947:SF3">
    <property type="entry name" value="SULFOQUINOVOSYL TRANSFERASE SQD2"/>
    <property type="match status" value="1"/>
</dbReference>
<dbReference type="AlphaFoldDB" id="A0A1M5VVY1"/>
<reference evidence="3 6" key="3">
    <citation type="submission" date="2018-07" db="EMBL/GenBank/DDBJ databases">
        <title>Leeuwenhoekiella genomics.</title>
        <authorList>
            <person name="Tahon G."/>
            <person name="Willems A."/>
        </authorList>
    </citation>
    <scope>NUCLEOTIDE SEQUENCE [LARGE SCALE GENOMIC DNA]</scope>
    <source>
        <strain evidence="3 6">LMG 24856</strain>
    </source>
</reference>